<dbReference type="GO" id="GO:0003735">
    <property type="term" value="F:structural constituent of ribosome"/>
    <property type="evidence" value="ECO:0007669"/>
    <property type="project" value="InterPro"/>
</dbReference>
<dbReference type="InterPro" id="IPR014722">
    <property type="entry name" value="Rib_uL2_dom2"/>
</dbReference>
<dbReference type="GO" id="GO:0005840">
    <property type="term" value="C:ribosome"/>
    <property type="evidence" value="ECO:0007669"/>
    <property type="project" value="UniProtKB-KW"/>
</dbReference>
<dbReference type="EMBL" id="MHLB01000028">
    <property type="protein sequence ID" value="OGZ01907.1"/>
    <property type="molecule type" value="Genomic_DNA"/>
</dbReference>
<organism evidence="8 9">
    <name type="scientific">Candidatus Liptonbacteria bacterium RIFCSPLOWO2_01_FULL_53_13</name>
    <dbReference type="NCBI Taxonomy" id="1798651"/>
    <lineage>
        <taxon>Bacteria</taxon>
        <taxon>Candidatus Liptoniibacteriota</taxon>
    </lineage>
</organism>
<dbReference type="InterPro" id="IPR005825">
    <property type="entry name" value="Ribosomal_uL24_CS"/>
</dbReference>
<evidence type="ECO:0000313" key="8">
    <source>
        <dbReference type="EMBL" id="OGZ01907.1"/>
    </source>
</evidence>
<keyword evidence="5" id="KW-0694">RNA-binding</keyword>
<dbReference type="InterPro" id="IPR003256">
    <property type="entry name" value="Ribosomal_uL24"/>
</dbReference>
<feature type="domain" description="KOW" evidence="7">
    <location>
        <begin position="2"/>
        <end position="29"/>
    </location>
</feature>
<dbReference type="SUPFAM" id="SSF50104">
    <property type="entry name" value="Translation proteins SH3-like domain"/>
    <property type="match status" value="1"/>
</dbReference>
<dbReference type="CDD" id="cd06089">
    <property type="entry name" value="KOW_RPL26"/>
    <property type="match status" value="1"/>
</dbReference>
<evidence type="ECO:0000256" key="2">
    <source>
        <dbReference type="ARBA" id="ARBA00022980"/>
    </source>
</evidence>
<keyword evidence="5" id="KW-0699">rRNA-binding</keyword>
<evidence type="ECO:0000256" key="5">
    <source>
        <dbReference type="HAMAP-Rule" id="MF_01326"/>
    </source>
</evidence>
<keyword evidence="3 5" id="KW-0687">Ribonucleoprotein</keyword>
<comment type="caution">
    <text evidence="8">The sequence shown here is derived from an EMBL/GenBank/DDBJ whole genome shotgun (WGS) entry which is preliminary data.</text>
</comment>
<dbReference type="AlphaFoldDB" id="A0A1G2CKX5"/>
<proteinExistence type="inferred from homology"/>
<comment type="subunit">
    <text evidence="5">Part of the 50S ribosomal subunit.</text>
</comment>
<dbReference type="GO" id="GO:0019843">
    <property type="term" value="F:rRNA binding"/>
    <property type="evidence" value="ECO:0007669"/>
    <property type="project" value="UniProtKB-UniRule"/>
</dbReference>
<dbReference type="InterPro" id="IPR008991">
    <property type="entry name" value="Translation_prot_SH3-like_sf"/>
</dbReference>
<dbReference type="PROSITE" id="PS01108">
    <property type="entry name" value="RIBOSOMAL_L24"/>
    <property type="match status" value="1"/>
</dbReference>
<name>A0A1G2CKX5_9BACT</name>
<dbReference type="InterPro" id="IPR041988">
    <property type="entry name" value="Ribosomal_uL24_KOW"/>
</dbReference>
<comment type="similarity">
    <text evidence="1 5 6">Belongs to the universal ribosomal protein uL24 family.</text>
</comment>
<dbReference type="GO" id="GO:0006412">
    <property type="term" value="P:translation"/>
    <property type="evidence" value="ECO:0007669"/>
    <property type="project" value="UniProtKB-UniRule"/>
</dbReference>
<gene>
    <name evidence="5" type="primary">rplX</name>
    <name evidence="8" type="ORF">A2946_02625</name>
</gene>
<evidence type="ECO:0000256" key="4">
    <source>
        <dbReference type="ARBA" id="ARBA00035206"/>
    </source>
</evidence>
<dbReference type="InterPro" id="IPR005824">
    <property type="entry name" value="KOW"/>
</dbReference>
<comment type="function">
    <text evidence="5">One of two assembly initiator proteins, it binds directly to the 5'-end of the 23S rRNA, where it nucleates assembly of the 50S subunit.</text>
</comment>
<dbReference type="PANTHER" id="PTHR12903">
    <property type="entry name" value="MITOCHONDRIAL RIBOSOMAL PROTEIN L24"/>
    <property type="match status" value="1"/>
</dbReference>
<dbReference type="Pfam" id="PF00467">
    <property type="entry name" value="KOW"/>
    <property type="match status" value="1"/>
</dbReference>
<dbReference type="HAMAP" id="MF_01326_B">
    <property type="entry name" value="Ribosomal_uL24_B"/>
    <property type="match status" value="1"/>
</dbReference>
<comment type="function">
    <text evidence="5">One of the proteins that surrounds the polypeptide exit tunnel on the outside of the subunit.</text>
</comment>
<dbReference type="SMART" id="SM00739">
    <property type="entry name" value="KOW"/>
    <property type="match status" value="1"/>
</dbReference>
<dbReference type="InterPro" id="IPR057264">
    <property type="entry name" value="Ribosomal_uL24_C"/>
</dbReference>
<dbReference type="Gene3D" id="2.30.30.30">
    <property type="match status" value="1"/>
</dbReference>
<sequence length="101" mass="11413">MKIKKGDQVKIIAGKDRGKTGAVIKIFEETGRVSVEGINLYKKRMRPKKQGQKGETVQVPRPLSISNVMVSCTNCKQPSRMGHRMEGEKKFRYCKRCGVSQ</sequence>
<evidence type="ECO:0000256" key="3">
    <source>
        <dbReference type="ARBA" id="ARBA00023274"/>
    </source>
</evidence>
<dbReference type="Proteomes" id="UP000178348">
    <property type="component" value="Unassembled WGS sequence"/>
</dbReference>
<evidence type="ECO:0000313" key="9">
    <source>
        <dbReference type="Proteomes" id="UP000178348"/>
    </source>
</evidence>
<evidence type="ECO:0000259" key="7">
    <source>
        <dbReference type="SMART" id="SM00739"/>
    </source>
</evidence>
<evidence type="ECO:0000256" key="6">
    <source>
        <dbReference type="RuleBase" id="RU003477"/>
    </source>
</evidence>
<accession>A0A1G2CKX5</accession>
<protein>
    <recommendedName>
        <fullName evidence="4 5">Large ribosomal subunit protein uL24</fullName>
    </recommendedName>
</protein>
<keyword evidence="2 5" id="KW-0689">Ribosomal protein</keyword>
<evidence type="ECO:0000256" key="1">
    <source>
        <dbReference type="ARBA" id="ARBA00010618"/>
    </source>
</evidence>
<dbReference type="NCBIfam" id="TIGR01079">
    <property type="entry name" value="rplX_bact"/>
    <property type="match status" value="1"/>
</dbReference>
<dbReference type="Pfam" id="PF17136">
    <property type="entry name" value="ribosomal_L24"/>
    <property type="match status" value="1"/>
</dbReference>
<reference evidence="8 9" key="1">
    <citation type="journal article" date="2016" name="Nat. Commun.">
        <title>Thousands of microbial genomes shed light on interconnected biogeochemical processes in an aquifer system.</title>
        <authorList>
            <person name="Anantharaman K."/>
            <person name="Brown C.T."/>
            <person name="Hug L.A."/>
            <person name="Sharon I."/>
            <person name="Castelle C.J."/>
            <person name="Probst A.J."/>
            <person name="Thomas B.C."/>
            <person name="Singh A."/>
            <person name="Wilkins M.J."/>
            <person name="Karaoz U."/>
            <person name="Brodie E.L."/>
            <person name="Williams K.H."/>
            <person name="Hubbard S.S."/>
            <person name="Banfield J.F."/>
        </authorList>
    </citation>
    <scope>NUCLEOTIDE SEQUENCE [LARGE SCALE GENOMIC DNA]</scope>
</reference>
<dbReference type="GO" id="GO:1990904">
    <property type="term" value="C:ribonucleoprotein complex"/>
    <property type="evidence" value="ECO:0007669"/>
    <property type="project" value="UniProtKB-KW"/>
</dbReference>